<dbReference type="RefSeq" id="WP_207856539.1">
    <property type="nucleotide sequence ID" value="NZ_JAFREP010000002.1"/>
</dbReference>
<evidence type="ECO:0000313" key="4">
    <source>
        <dbReference type="Proteomes" id="UP000664417"/>
    </source>
</evidence>
<accession>A0A8J7PZ21</accession>
<dbReference type="EMBL" id="JAFREP010000006">
    <property type="protein sequence ID" value="MBO1318609.1"/>
    <property type="molecule type" value="Genomic_DNA"/>
</dbReference>
<dbReference type="InterPro" id="IPR029058">
    <property type="entry name" value="AB_hydrolase_fold"/>
</dbReference>
<feature type="domain" description="AB hydrolase-1" evidence="1">
    <location>
        <begin position="23"/>
        <end position="245"/>
    </location>
</feature>
<dbReference type="Gene3D" id="3.40.50.1820">
    <property type="entry name" value="alpha/beta hydrolase"/>
    <property type="match status" value="1"/>
</dbReference>
<evidence type="ECO:0000313" key="3">
    <source>
        <dbReference type="EMBL" id="MBO1318609.1"/>
    </source>
</evidence>
<dbReference type="Pfam" id="PF00561">
    <property type="entry name" value="Abhydrolase_1"/>
    <property type="match status" value="1"/>
</dbReference>
<dbReference type="PRINTS" id="PR00111">
    <property type="entry name" value="ABHYDROLASE"/>
</dbReference>
<dbReference type="InterPro" id="IPR050471">
    <property type="entry name" value="AB_hydrolase"/>
</dbReference>
<reference evidence="2" key="1">
    <citation type="submission" date="2021-03" db="EMBL/GenBank/DDBJ databases">
        <authorList>
            <person name="Wang G."/>
        </authorList>
    </citation>
    <scope>NUCLEOTIDE SEQUENCE</scope>
    <source>
        <strain evidence="2">KCTC 12899</strain>
    </source>
</reference>
<dbReference type="Proteomes" id="UP000664417">
    <property type="component" value="Unassembled WGS sequence"/>
</dbReference>
<dbReference type="PANTHER" id="PTHR43433:SF5">
    <property type="entry name" value="AB HYDROLASE-1 DOMAIN-CONTAINING PROTEIN"/>
    <property type="match status" value="1"/>
</dbReference>
<keyword evidence="2" id="KW-0378">Hydrolase</keyword>
<protein>
    <submittedName>
        <fullName evidence="2">Alpha/beta fold hydrolase</fullName>
    </submittedName>
</protein>
<organism evidence="2 4">
    <name type="scientific">Acanthopleuribacter pedis</name>
    <dbReference type="NCBI Taxonomy" id="442870"/>
    <lineage>
        <taxon>Bacteria</taxon>
        <taxon>Pseudomonadati</taxon>
        <taxon>Acidobacteriota</taxon>
        <taxon>Holophagae</taxon>
        <taxon>Acanthopleuribacterales</taxon>
        <taxon>Acanthopleuribacteraceae</taxon>
        <taxon>Acanthopleuribacter</taxon>
    </lineage>
</organism>
<dbReference type="InterPro" id="IPR000073">
    <property type="entry name" value="AB_hydrolase_1"/>
</dbReference>
<evidence type="ECO:0000259" key="1">
    <source>
        <dbReference type="Pfam" id="PF00561"/>
    </source>
</evidence>
<dbReference type="EMBL" id="JAFREP010000002">
    <property type="protein sequence ID" value="MBO1317302.1"/>
    <property type="molecule type" value="Genomic_DNA"/>
</dbReference>
<comment type="caution">
    <text evidence="2">The sequence shown here is derived from an EMBL/GenBank/DDBJ whole genome shotgun (WGS) entry which is preliminary data.</text>
</comment>
<dbReference type="SUPFAM" id="SSF53474">
    <property type="entry name" value="alpha/beta-Hydrolases"/>
    <property type="match status" value="1"/>
</dbReference>
<proteinExistence type="predicted"/>
<keyword evidence="4" id="KW-1185">Reference proteome</keyword>
<evidence type="ECO:0000313" key="2">
    <source>
        <dbReference type="EMBL" id="MBO1317302.1"/>
    </source>
</evidence>
<name>A0A8J7PZ21_9BACT</name>
<dbReference type="GO" id="GO:0016787">
    <property type="term" value="F:hydrolase activity"/>
    <property type="evidence" value="ECO:0007669"/>
    <property type="project" value="UniProtKB-KW"/>
</dbReference>
<dbReference type="AlphaFoldDB" id="A0A8J7PZ21"/>
<dbReference type="PANTHER" id="PTHR43433">
    <property type="entry name" value="HYDROLASE, ALPHA/BETA FOLD FAMILY PROTEIN"/>
    <property type="match status" value="1"/>
</dbReference>
<sequence>MSSSSVKAAFFGAELIGPEKGVPLLLLNGLFAARQSWDGALGYLGQTRVIRYDARGQGETPAAEGVYRLEQQVADALAVLDGLDIQRCHLAGISNGARVALALAAKHPERVVAIAAAHAFANPTLVQRAVLQSWLEAHRAGGGTCRFDVAAPWIWSETAMGDLPDLIASYRERADDRDHAAVESLILGALDGSIDLSAVKAPTLLLSGAHDLLTPPHAMQAMADALPDARLTVVAGAHAALLERPALFAETIAPFFAGLQGGNAHVV</sequence>
<gene>
    <name evidence="2" type="ORF">J3U88_02435</name>
    <name evidence="3" type="ORF">J3U88_09075</name>
</gene>